<feature type="transmembrane region" description="Helical" evidence="7">
    <location>
        <begin position="81"/>
        <end position="102"/>
    </location>
</feature>
<evidence type="ECO:0000256" key="3">
    <source>
        <dbReference type="ARBA" id="ARBA00022723"/>
    </source>
</evidence>
<dbReference type="InterPro" id="IPR017900">
    <property type="entry name" value="4Fe4S_Fe_S_CS"/>
</dbReference>
<evidence type="ECO:0000256" key="7">
    <source>
        <dbReference type="SAM" id="Phobius"/>
    </source>
</evidence>
<dbReference type="Pfam" id="PF11614">
    <property type="entry name" value="FixG_C"/>
    <property type="match status" value="1"/>
</dbReference>
<organism evidence="9 10">
    <name type="scientific">Pseudofulvimonas gallinarii</name>
    <dbReference type="NCBI Taxonomy" id="634155"/>
    <lineage>
        <taxon>Bacteria</taxon>
        <taxon>Pseudomonadati</taxon>
        <taxon>Pseudomonadota</taxon>
        <taxon>Gammaproteobacteria</taxon>
        <taxon>Lysobacterales</taxon>
        <taxon>Rhodanobacteraceae</taxon>
        <taxon>Pseudofulvimonas</taxon>
    </lineage>
</organism>
<feature type="transmembrane region" description="Helical" evidence="7">
    <location>
        <begin position="34"/>
        <end position="54"/>
    </location>
</feature>
<reference evidence="9 10" key="1">
    <citation type="submission" date="2019-03" db="EMBL/GenBank/DDBJ databases">
        <title>Genomic Encyclopedia of Type Strains, Phase IV (KMG-IV): sequencing the most valuable type-strain genomes for metagenomic binning, comparative biology and taxonomic classification.</title>
        <authorList>
            <person name="Goeker M."/>
        </authorList>
    </citation>
    <scope>NUCLEOTIDE SEQUENCE [LARGE SCALE GENOMIC DNA]</scope>
    <source>
        <strain evidence="9 10">DSM 21944</strain>
    </source>
</reference>
<name>A0A4R3LHG5_9GAMM</name>
<dbReference type="Pfam" id="PF13746">
    <property type="entry name" value="Fer4_18"/>
    <property type="match status" value="2"/>
</dbReference>
<dbReference type="GO" id="GO:0046872">
    <property type="term" value="F:metal ion binding"/>
    <property type="evidence" value="ECO:0007669"/>
    <property type="project" value="UniProtKB-KW"/>
</dbReference>
<keyword evidence="7" id="KW-0812">Transmembrane</keyword>
<dbReference type="EMBL" id="SMAF01000005">
    <property type="protein sequence ID" value="TCS99661.1"/>
    <property type="molecule type" value="Genomic_DNA"/>
</dbReference>
<dbReference type="InterPro" id="IPR017896">
    <property type="entry name" value="4Fe4S_Fe-S-bd"/>
</dbReference>
<dbReference type="AlphaFoldDB" id="A0A4R3LHG5"/>
<feature type="domain" description="4Fe-4S ferredoxin-type" evidence="8">
    <location>
        <begin position="316"/>
        <end position="344"/>
    </location>
</feature>
<evidence type="ECO:0000313" key="10">
    <source>
        <dbReference type="Proteomes" id="UP000294599"/>
    </source>
</evidence>
<dbReference type="Pfam" id="PF12801">
    <property type="entry name" value="Fer4_5"/>
    <property type="match status" value="1"/>
</dbReference>
<gene>
    <name evidence="9" type="ORF">EDC25_10594</name>
</gene>
<dbReference type="InterPro" id="IPR032879">
    <property type="entry name" value="FixG_C"/>
</dbReference>
<dbReference type="PROSITE" id="PS00198">
    <property type="entry name" value="4FE4S_FER_1"/>
    <property type="match status" value="1"/>
</dbReference>
<keyword evidence="4" id="KW-0249">Electron transport</keyword>
<keyword evidence="5" id="KW-0408">Iron</keyword>
<dbReference type="GO" id="GO:0051539">
    <property type="term" value="F:4 iron, 4 sulfur cluster binding"/>
    <property type="evidence" value="ECO:0007669"/>
    <property type="project" value="UniProtKB-KW"/>
</dbReference>
<keyword evidence="1" id="KW-0813">Transport</keyword>
<feature type="transmembrane region" description="Helical" evidence="7">
    <location>
        <begin position="156"/>
        <end position="175"/>
    </location>
</feature>
<dbReference type="GO" id="GO:0005886">
    <property type="term" value="C:plasma membrane"/>
    <property type="evidence" value="ECO:0007669"/>
    <property type="project" value="TreeGrafter"/>
</dbReference>
<keyword evidence="3" id="KW-0479">Metal-binding</keyword>
<evidence type="ECO:0000256" key="1">
    <source>
        <dbReference type="ARBA" id="ARBA00022448"/>
    </source>
</evidence>
<feature type="transmembrane region" description="Helical" evidence="7">
    <location>
        <begin position="187"/>
        <end position="209"/>
    </location>
</feature>
<keyword evidence="7" id="KW-0472">Membrane</keyword>
<evidence type="ECO:0000256" key="2">
    <source>
        <dbReference type="ARBA" id="ARBA00022485"/>
    </source>
</evidence>
<sequence length="524" mass="59374">MSKAIDVVLEKDDSPYASEGKVYPRDVSGRYQRLRVAAVFWLLGMFYAFPWLSWDGRQAVLFDLPARKFYVFGLAFWPQDFIYLALLLVMAGLSLFFFTALAGRLWCGYACPQTVWTEVFLWMERWTEGDRRERMKLDAGPWNREKILRKGAKHSLWVIFALWTGFTFVGFFTPIRDLGARLLPFDWGAWETFWVLFYAFATWGNAGFLREQVCKYMCPYARFQSAMFDRNTLIIAYDPMRGEPRGPRKRGLGDVFARGRGLLPLDKAMAWVVAAYDKARAKYGREGVRLTSDFFERTLEDQPDLAAAAREAEQTTVPPAELGDCIDCTICVQVCPTGIDIRNGLQYECIACAACIDACNEVMDKVGFSRGLIRHTTQNALDGKPTRVLRPRILVYATLLVGIFTAWAISISQRTPLIVDVLRDRNALYRVVEDRVENAYTVKISNKDVQPRSFRIELVGADGVELVGAPLEREIGAESTLELPLTLQADAGRGQGRTEILLRVVRSDDDAISVDHTTAFFAPP</sequence>
<dbReference type="OrthoDB" id="9811700at2"/>
<dbReference type="RefSeq" id="WP_123520898.1">
    <property type="nucleotide sequence ID" value="NZ_JBHLWF010000028.1"/>
</dbReference>
<dbReference type="Proteomes" id="UP000294599">
    <property type="component" value="Unassembled WGS sequence"/>
</dbReference>
<feature type="transmembrane region" description="Helical" evidence="7">
    <location>
        <begin position="393"/>
        <end position="411"/>
    </location>
</feature>
<keyword evidence="7" id="KW-1133">Transmembrane helix</keyword>
<comment type="caution">
    <text evidence="9">The sequence shown here is derived from an EMBL/GenBank/DDBJ whole genome shotgun (WGS) entry which is preliminary data.</text>
</comment>
<dbReference type="Gene3D" id="2.60.40.10">
    <property type="entry name" value="Immunoglobulins"/>
    <property type="match status" value="1"/>
</dbReference>
<dbReference type="PANTHER" id="PTHR30176:SF3">
    <property type="entry name" value="FERREDOXIN-TYPE PROTEIN NAPH"/>
    <property type="match status" value="1"/>
</dbReference>
<evidence type="ECO:0000256" key="5">
    <source>
        <dbReference type="ARBA" id="ARBA00023004"/>
    </source>
</evidence>
<keyword evidence="2" id="KW-0004">4Fe-4S</keyword>
<dbReference type="PANTHER" id="PTHR30176">
    <property type="entry name" value="FERREDOXIN-TYPE PROTEIN NAPH"/>
    <property type="match status" value="1"/>
</dbReference>
<dbReference type="SUPFAM" id="SSF54862">
    <property type="entry name" value="4Fe-4S ferredoxins"/>
    <property type="match status" value="1"/>
</dbReference>
<keyword evidence="6" id="KW-0411">Iron-sulfur</keyword>
<proteinExistence type="predicted"/>
<accession>A0A4R3LHG5</accession>
<dbReference type="InterPro" id="IPR051684">
    <property type="entry name" value="Electron_Trans/Redox"/>
</dbReference>
<evidence type="ECO:0000313" key="9">
    <source>
        <dbReference type="EMBL" id="TCS99661.1"/>
    </source>
</evidence>
<evidence type="ECO:0000256" key="6">
    <source>
        <dbReference type="ARBA" id="ARBA00023014"/>
    </source>
</evidence>
<dbReference type="PROSITE" id="PS51379">
    <property type="entry name" value="4FE4S_FER_2"/>
    <property type="match status" value="1"/>
</dbReference>
<keyword evidence="10" id="KW-1185">Reference proteome</keyword>
<dbReference type="InterPro" id="IPR013783">
    <property type="entry name" value="Ig-like_fold"/>
</dbReference>
<protein>
    <submittedName>
        <fullName evidence="9">Cytochrome c oxidase accessory protein FixG</fullName>
    </submittedName>
</protein>
<evidence type="ECO:0000256" key="4">
    <source>
        <dbReference type="ARBA" id="ARBA00022982"/>
    </source>
</evidence>
<evidence type="ECO:0000259" key="8">
    <source>
        <dbReference type="PROSITE" id="PS51379"/>
    </source>
</evidence>